<organism evidence="1">
    <name type="scientific">Arundo donax</name>
    <name type="common">Giant reed</name>
    <name type="synonym">Donax arundinaceus</name>
    <dbReference type="NCBI Taxonomy" id="35708"/>
    <lineage>
        <taxon>Eukaryota</taxon>
        <taxon>Viridiplantae</taxon>
        <taxon>Streptophyta</taxon>
        <taxon>Embryophyta</taxon>
        <taxon>Tracheophyta</taxon>
        <taxon>Spermatophyta</taxon>
        <taxon>Magnoliopsida</taxon>
        <taxon>Liliopsida</taxon>
        <taxon>Poales</taxon>
        <taxon>Poaceae</taxon>
        <taxon>PACMAD clade</taxon>
        <taxon>Arundinoideae</taxon>
        <taxon>Arundineae</taxon>
        <taxon>Arundo</taxon>
    </lineage>
</organism>
<sequence length="58" mass="6195">MCSQFLLLKQIGLGISEKCEGAASHNCATATHTGLLSMLCLSMGRVSHLDLSHLQPIQ</sequence>
<dbReference type="AlphaFoldDB" id="A0A0A9C8E3"/>
<evidence type="ECO:0000313" key="1">
    <source>
        <dbReference type="EMBL" id="JAD67792.1"/>
    </source>
</evidence>
<reference evidence="1" key="2">
    <citation type="journal article" date="2015" name="Data Brief">
        <title>Shoot transcriptome of the giant reed, Arundo donax.</title>
        <authorList>
            <person name="Barrero R.A."/>
            <person name="Guerrero F.D."/>
            <person name="Moolhuijzen P."/>
            <person name="Goolsby J.A."/>
            <person name="Tidwell J."/>
            <person name="Bellgard S.E."/>
            <person name="Bellgard M.I."/>
        </authorList>
    </citation>
    <scope>NUCLEOTIDE SEQUENCE</scope>
    <source>
        <tissue evidence="1">Shoot tissue taken approximately 20 cm above the soil surface</tissue>
    </source>
</reference>
<proteinExistence type="predicted"/>
<dbReference type="EMBL" id="GBRH01230103">
    <property type="protein sequence ID" value="JAD67792.1"/>
    <property type="molecule type" value="Transcribed_RNA"/>
</dbReference>
<protein>
    <submittedName>
        <fullName evidence="1">Uncharacterized protein</fullName>
    </submittedName>
</protein>
<reference evidence="1" key="1">
    <citation type="submission" date="2014-09" db="EMBL/GenBank/DDBJ databases">
        <authorList>
            <person name="Magalhaes I.L.F."/>
            <person name="Oliveira U."/>
            <person name="Santos F.R."/>
            <person name="Vidigal T.H.D.A."/>
            <person name="Brescovit A.D."/>
            <person name="Santos A.J."/>
        </authorList>
    </citation>
    <scope>NUCLEOTIDE SEQUENCE</scope>
    <source>
        <tissue evidence="1">Shoot tissue taken approximately 20 cm above the soil surface</tissue>
    </source>
</reference>
<name>A0A0A9C8E3_ARUDO</name>
<accession>A0A0A9C8E3</accession>